<name>A0A7M3V9J4_9BACT</name>
<evidence type="ECO:0008006" key="3">
    <source>
        <dbReference type="Google" id="ProtNLM"/>
    </source>
</evidence>
<dbReference type="Proteomes" id="UP000593910">
    <property type="component" value="Chromosome"/>
</dbReference>
<dbReference type="AlphaFoldDB" id="A0A7M3V9J4"/>
<dbReference type="PANTHER" id="PTHR39431:SF1">
    <property type="entry name" value="FRPA_C-RELATED PROTEIN"/>
    <property type="match status" value="1"/>
</dbReference>
<dbReference type="PANTHER" id="PTHR39431">
    <property type="entry name" value="FRPA/C-RELATED PROTEIN"/>
    <property type="match status" value="1"/>
</dbReference>
<proteinExistence type="predicted"/>
<evidence type="ECO:0000313" key="2">
    <source>
        <dbReference type="Proteomes" id="UP000593910"/>
    </source>
</evidence>
<evidence type="ECO:0000313" key="1">
    <source>
        <dbReference type="EMBL" id="QOP40427.1"/>
    </source>
</evidence>
<dbReference type="EMBL" id="CP041165">
    <property type="protein sequence ID" value="QOP40427.1"/>
    <property type="molecule type" value="Genomic_DNA"/>
</dbReference>
<dbReference type="RefSeq" id="WP_193113852.1">
    <property type="nucleotide sequence ID" value="NZ_CP041165.1"/>
</dbReference>
<gene>
    <name evidence="1" type="ORF">FJR03_01175</name>
</gene>
<keyword evidence="2" id="KW-1185">Reference proteome</keyword>
<sequence length="319" mass="35618">MKIASSDIGMGANYSKNSLTYESERLEQWIGSRDPQERRDDKVQLSKKYKELSVDKREDDLESLDPQLKKIILALEILTGKKIKIALFRPEEQNSSQPQASQKAGWGIDYSYEKTEVSSQKLQFASQGNVVLEDGRKIDFKLSFSMQQSSVKHESVSFKAGDALIDPLVIQFQDGAVEFSNTKTSLDLDRDGKDEEFSFVGSGSGFLTLDKNSDGIVNDGSELFGPNSGDGFTDLRQYDSDNNNWIDENDAVFDKLSIWTKDENGNENFYSLQDVGIGALYLQNITTPFEFDEGNLAKSSIFLRENGSAGVISEVDLKV</sequence>
<dbReference type="KEGG" id="smax:FJR03_01175"/>
<protein>
    <recommendedName>
        <fullName evidence="3">VCBS repeat-containing protein</fullName>
    </recommendedName>
</protein>
<organism evidence="1 2">
    <name type="scientific">Sulfurimonas marina</name>
    <dbReference type="NCBI Taxonomy" id="2590551"/>
    <lineage>
        <taxon>Bacteria</taxon>
        <taxon>Pseudomonadati</taxon>
        <taxon>Campylobacterota</taxon>
        <taxon>Epsilonproteobacteria</taxon>
        <taxon>Campylobacterales</taxon>
        <taxon>Sulfurimonadaceae</taxon>
        <taxon>Sulfurimonas</taxon>
    </lineage>
</organism>
<reference evidence="1 2" key="1">
    <citation type="submission" date="2019-06" db="EMBL/GenBank/DDBJ databases">
        <title>Sulfurimonas gotlandica sp. nov., a chemoautotrophic and psychrotolerant epsilonproteobacterium isolated from a pelagic redoxcline, and an emended description of the genus Sulfurimonas.</title>
        <authorList>
            <person name="Wang S."/>
            <person name="Jiang L."/>
            <person name="Shao Z."/>
        </authorList>
    </citation>
    <scope>NUCLEOTIDE SEQUENCE [LARGE SCALE GENOMIC DNA]</scope>
    <source>
        <strain evidence="1 2">B2</strain>
    </source>
</reference>
<accession>A0A7M3V9J4</accession>